<evidence type="ECO:0000256" key="2">
    <source>
        <dbReference type="ARBA" id="ARBA00012513"/>
    </source>
</evidence>
<dbReference type="GO" id="GO:0016301">
    <property type="term" value="F:kinase activity"/>
    <property type="evidence" value="ECO:0007669"/>
    <property type="project" value="UniProtKB-KW"/>
</dbReference>
<dbReference type="InterPro" id="IPR004166">
    <property type="entry name" value="a-kinase_dom"/>
</dbReference>
<dbReference type="SMART" id="SM00408">
    <property type="entry name" value="IGc2"/>
    <property type="match status" value="2"/>
</dbReference>
<evidence type="ECO:0000256" key="5">
    <source>
        <dbReference type="ARBA" id="ARBA00022777"/>
    </source>
</evidence>
<dbReference type="InterPro" id="IPR003599">
    <property type="entry name" value="Ig_sub"/>
</dbReference>
<keyword evidence="5 15" id="KW-0418">Kinase</keyword>
<name>A0ABM1UAU6_MICOH</name>
<feature type="compositionally biased region" description="Basic and acidic residues" evidence="11">
    <location>
        <begin position="596"/>
        <end position="613"/>
    </location>
</feature>
<feature type="domain" description="Ig-like" evidence="12">
    <location>
        <begin position="1742"/>
        <end position="1830"/>
    </location>
</feature>
<feature type="region of interest" description="Disordered" evidence="11">
    <location>
        <begin position="1629"/>
        <end position="1682"/>
    </location>
</feature>
<accession>A0ABM1UAU6</accession>
<keyword evidence="4" id="KW-0808">Transferase</keyword>
<keyword evidence="14" id="KW-1185">Reference proteome</keyword>
<dbReference type="RefSeq" id="XP_026639108.1">
    <property type="nucleotide sequence ID" value="XM_026783307.1"/>
</dbReference>
<evidence type="ECO:0000256" key="10">
    <source>
        <dbReference type="SAM" id="Coils"/>
    </source>
</evidence>
<keyword evidence="3" id="KW-0723">Serine/threonine-protein kinase</keyword>
<dbReference type="SMART" id="SM00811">
    <property type="entry name" value="Alpha_kinase"/>
    <property type="match status" value="1"/>
</dbReference>
<dbReference type="PROSITE" id="PS50835">
    <property type="entry name" value="IG_LIKE"/>
    <property type="match status" value="2"/>
</dbReference>
<evidence type="ECO:0000256" key="9">
    <source>
        <dbReference type="ARBA" id="ARBA00048679"/>
    </source>
</evidence>
<feature type="compositionally biased region" description="Polar residues" evidence="11">
    <location>
        <begin position="884"/>
        <end position="897"/>
    </location>
</feature>
<evidence type="ECO:0000256" key="7">
    <source>
        <dbReference type="ARBA" id="ARBA00023319"/>
    </source>
</evidence>
<feature type="compositionally biased region" description="Basic and acidic residues" evidence="11">
    <location>
        <begin position="1715"/>
        <end position="1735"/>
    </location>
</feature>
<dbReference type="PANTHER" id="PTHR47091">
    <property type="entry name" value="ALPHA-PROTEIN KINASE 2-RELATED"/>
    <property type="match status" value="1"/>
</dbReference>
<feature type="compositionally biased region" description="Basic and acidic residues" evidence="11">
    <location>
        <begin position="1636"/>
        <end position="1646"/>
    </location>
</feature>
<feature type="region of interest" description="Disordered" evidence="11">
    <location>
        <begin position="211"/>
        <end position="251"/>
    </location>
</feature>
<feature type="compositionally biased region" description="Basic and acidic residues" evidence="11">
    <location>
        <begin position="1320"/>
        <end position="1340"/>
    </location>
</feature>
<dbReference type="InterPro" id="IPR003598">
    <property type="entry name" value="Ig_sub2"/>
</dbReference>
<feature type="region of interest" description="Disordered" evidence="11">
    <location>
        <begin position="861"/>
        <end position="915"/>
    </location>
</feature>
<feature type="region of interest" description="Disordered" evidence="11">
    <location>
        <begin position="1314"/>
        <end position="1340"/>
    </location>
</feature>
<evidence type="ECO:0000259" key="12">
    <source>
        <dbReference type="PROSITE" id="PS50835"/>
    </source>
</evidence>
<keyword evidence="6" id="KW-1015">Disulfide bond</keyword>
<dbReference type="GeneID" id="101986579"/>
<feature type="domain" description="Ig-like" evidence="12">
    <location>
        <begin position="18"/>
        <end position="114"/>
    </location>
</feature>
<feature type="compositionally biased region" description="Basic and acidic residues" evidence="11">
    <location>
        <begin position="133"/>
        <end position="161"/>
    </location>
</feature>
<feature type="compositionally biased region" description="Polar residues" evidence="11">
    <location>
        <begin position="1085"/>
        <end position="1094"/>
    </location>
</feature>
<feature type="compositionally biased region" description="Basic and acidic residues" evidence="11">
    <location>
        <begin position="1100"/>
        <end position="1120"/>
    </location>
</feature>
<feature type="region of interest" description="Disordered" evidence="11">
    <location>
        <begin position="405"/>
        <end position="629"/>
    </location>
</feature>
<comment type="catalytic activity">
    <reaction evidence="8">
        <text>L-threonyl-[protein] + ATP = O-phospho-L-threonyl-[protein] + ADP + H(+)</text>
        <dbReference type="Rhea" id="RHEA:46608"/>
        <dbReference type="Rhea" id="RHEA-COMP:11060"/>
        <dbReference type="Rhea" id="RHEA-COMP:11605"/>
        <dbReference type="ChEBI" id="CHEBI:15378"/>
        <dbReference type="ChEBI" id="CHEBI:30013"/>
        <dbReference type="ChEBI" id="CHEBI:30616"/>
        <dbReference type="ChEBI" id="CHEBI:61977"/>
        <dbReference type="ChEBI" id="CHEBI:456216"/>
        <dbReference type="EC" id="2.7.11.1"/>
    </reaction>
</comment>
<dbReference type="InterPro" id="IPR011009">
    <property type="entry name" value="Kinase-like_dom_sf"/>
</dbReference>
<dbReference type="Gene3D" id="2.60.40.10">
    <property type="entry name" value="Immunoglobulins"/>
    <property type="match status" value="2"/>
</dbReference>
<organism evidence="14 15">
    <name type="scientific">Microtus ochrogaster</name>
    <name type="common">Prairie vole</name>
    <dbReference type="NCBI Taxonomy" id="79684"/>
    <lineage>
        <taxon>Eukaryota</taxon>
        <taxon>Metazoa</taxon>
        <taxon>Chordata</taxon>
        <taxon>Craniata</taxon>
        <taxon>Vertebrata</taxon>
        <taxon>Euteleostomi</taxon>
        <taxon>Mammalia</taxon>
        <taxon>Eutheria</taxon>
        <taxon>Euarchontoglires</taxon>
        <taxon>Glires</taxon>
        <taxon>Rodentia</taxon>
        <taxon>Myomorpha</taxon>
        <taxon>Muroidea</taxon>
        <taxon>Cricetidae</taxon>
        <taxon>Arvicolinae</taxon>
        <taxon>Microtus</taxon>
    </lineage>
</organism>
<sequence>MLTTKITWHERMTDPSCPRRHTLCFLSTLLSQKVPEKSDVVLRCMIAGQPKPEVTWYKNGEAIEEGGRVSSYEFFENQYIHLLHLSCCTQSDAAVYQVSARNREGMICCSASVEVQCLQDAQVSPDPGGARDVVGKHETERHEGDDIKPTDEKWSPCKGEESVGGCMSADSSPHKSSHSWLPQREAMYDSGASNSENPLDVKETRQRIEPYNSNNTQDNSFHSDNTTEKQDVCQHRTGHATEPGLTGGDLGSKGANEEVVTPRHQNPKAQKYISFSLPLPEATLCPYPGDSNSITVQRGPQVSSEDSDSDYELCPEITLTYTEEFSDDDLEYLECSDVMTDYSNAVWQSSLLGTDRVFLLESDDEEMALNECGPGGREHFLSEMGCGPRVSGDMGPTNATTGLCPYHSQPQEVGVRSSGASRHSPLPQHAGMTLTLGPHQDGTAKMTEPGRTPLPTASEAVGHDCPGIRGETRDNPEAGEEFSSDSLQTMDKAETEAGVRPSSGGLEKSEVKQGLKSLAGERADEKHPGGRKAALRPTRARRPGMKANAKKQLLKDNSPKDTLDLLPKEPTRHPLTGNCGQEPTHTEAGAAGWNSHFHEEPCIPLPAERDTKTPRPPADPLPKEGDTSLGRRGELFNQIFEASQIADQTDHLQLQIQETTGERSDLEQMPAFSLPAGEESSFTGTTTHVVSNLSEINQENASLAQHLDLEVIPQGLQQEARQSREGHRPGALWAERAHEWSTPEGNDEEVPQVPSSWHLPLPPGDSAHCQEPEAHFSQSSAPSLTLENVGSGARGREAACVTGCFEAGDQETCYDTMDLPVGAPADKYLPEDICPGDLEPTEGQSKECDLCSTDKALAVLQTQGSESPQSTYESSRNGKAAESPLSSGAFTGDTWQEASGDAVGETPSDLGTSPSIFSSADLYDFGGLGETQPLGENGSFADVSKGGCKSANLSVPGAIDTLPDYSSVGGCPREPSAESAASVDCHQVTRETEEDTLADATSVHTISCHTISALEDSNLVDGDDQASCEAREANDFESLSNIQPGRSLSSSTSEMTREMFIVAPSIPGACGHFLLPERQDLWSAPFQTDNQPGHKSQLVEGDHGGSLEEDFQEKGSERKQCTSHQRSLSANDFQENLPPIPGTQQEVKAEPFEHPLADSGEEIGQSTDPRTSVSVAAEKTMEDDKQLPSHELSNAPSLPDILLEEKEDIGLGSWAAVSKVKIITLEAPDFETWQPEQAMHYGSKEAEVGLTAPNRSWALSDILRAGANRDAWAGEAPARCAYYSSLSSQCLDQPRLLESSVDPVEEAGLEVTVSPLEASRSGETESVETRNEDQEGNERKIRGPAFFRQFVNGPSILESSVDPIDGRRGMECVWSEKPEPSHSNTEGNESADRYTRQRADIQPATLQVPHPQNSGEIIPNESTINQNHIDREKADAKQSQADKAKAEAQAALCQAQCPGEERQRIPSVCNMSQDGSDRGLGEAGQVTKDKAELFSPMTSLSSCLRGATPAPVEVETNDTTSHIHGESVPRNHQDVLPTWKEKGAMESECGKPVPSSSDLTHTPCTSSLKGNVTRLSISRGVEELKSEEIQIVETKPLTSSHSPAKTLAFISEDCESEKAPEGLLKDLCQKGSAQASREKSREEQQKHVVAQTSKAPGARSATAGPEEDKKKQEASGSGHLAAGVKKKILSRVAALRLRLEERENMRKNSILKKTPKFEKSLSHTDEKKDSQKVPCKAEGKAPVLLKKIQAEMAPDRSGNVKLSCQFAEIHEDSTICWTKDSQSIAQVKRSAGDNSSVSLAIVQAGQKDQGLYYCCLKNSYGKVTAEFNLTAEVLKQLSSRMEYRGCEEIEFSQLIFKEDVFNDSYFGDHLRGQISTEELHFGEGVHRKAFRSTVMQGLMPVFQPGHACVLKVHNAVAHGTRNNDELVQRNYKLAAQECYVQNTARYYAKIYAAEAQPLEGFGEVPEIIPIFLIHRPENNIPYATVEEELIGEFVKYSIRDGKEINFLRRDSEAGQKCCTFQHWVYQKTSGCLLVTDMQGVGMKLTDVGIATLAKGYKGFKGNCSMTFIDQFKALHQCNKYCKMLGLKSLQNNSQKPKKTSIGRGRAQTNPASVKTPEPGTPTEKKA</sequence>
<feature type="compositionally biased region" description="Polar residues" evidence="11">
    <location>
        <begin position="1554"/>
        <end position="1565"/>
    </location>
</feature>
<keyword evidence="7" id="KW-0393">Immunoglobulin domain</keyword>
<dbReference type="Pfam" id="PF02816">
    <property type="entry name" value="Alpha_kinase"/>
    <property type="match status" value="1"/>
</dbReference>
<keyword evidence="10" id="KW-0175">Coiled coil</keyword>
<evidence type="ECO:0000256" key="8">
    <source>
        <dbReference type="ARBA" id="ARBA00047899"/>
    </source>
</evidence>
<feature type="compositionally biased region" description="Polar residues" evidence="11">
    <location>
        <begin position="861"/>
        <end position="877"/>
    </location>
</feature>
<evidence type="ECO:0000259" key="13">
    <source>
        <dbReference type="PROSITE" id="PS51158"/>
    </source>
</evidence>
<reference evidence="15" key="1">
    <citation type="submission" date="2025-08" db="UniProtKB">
        <authorList>
            <consortium name="RefSeq"/>
        </authorList>
    </citation>
    <scope>IDENTIFICATION</scope>
</reference>
<feature type="region of interest" description="Disordered" evidence="11">
    <location>
        <begin position="768"/>
        <end position="788"/>
    </location>
</feature>
<evidence type="ECO:0000256" key="6">
    <source>
        <dbReference type="ARBA" id="ARBA00023157"/>
    </source>
</evidence>
<evidence type="ECO:0000313" key="14">
    <source>
        <dbReference type="Proteomes" id="UP000694915"/>
    </source>
</evidence>
<proteinExistence type="inferred from homology"/>
<feature type="region of interest" description="Disordered" evidence="11">
    <location>
        <begin position="123"/>
        <end position="180"/>
    </location>
</feature>
<protein>
    <recommendedName>
        <fullName evidence="2">non-specific serine/threonine protein kinase</fullName>
        <ecNumber evidence="2">2.7.11.1</ecNumber>
    </recommendedName>
</protein>
<dbReference type="PROSITE" id="PS51158">
    <property type="entry name" value="ALPHA_KINASE"/>
    <property type="match status" value="1"/>
</dbReference>
<gene>
    <name evidence="15" type="primary">Alpk2</name>
</gene>
<dbReference type="SUPFAM" id="SSF48726">
    <property type="entry name" value="Immunoglobulin"/>
    <property type="match status" value="2"/>
</dbReference>
<feature type="compositionally biased region" description="Basic and acidic residues" evidence="11">
    <location>
        <begin position="225"/>
        <end position="234"/>
    </location>
</feature>
<feature type="compositionally biased region" description="Basic and acidic residues" evidence="11">
    <location>
        <begin position="553"/>
        <end position="572"/>
    </location>
</feature>
<feature type="compositionally biased region" description="Basic and acidic residues" evidence="11">
    <location>
        <begin position="507"/>
        <end position="528"/>
    </location>
</feature>
<feature type="coiled-coil region" evidence="10">
    <location>
        <begin position="1429"/>
        <end position="1456"/>
    </location>
</feature>
<feature type="region of interest" description="Disordered" evidence="11">
    <location>
        <begin position="1374"/>
        <end position="1394"/>
    </location>
</feature>
<dbReference type="Proteomes" id="UP000694915">
    <property type="component" value="Chromosome 18"/>
</dbReference>
<feature type="compositionally biased region" description="Polar residues" evidence="11">
    <location>
        <begin position="211"/>
        <end position="224"/>
    </location>
</feature>
<feature type="compositionally biased region" description="Polar residues" evidence="11">
    <location>
        <begin position="1122"/>
        <end position="1134"/>
    </location>
</feature>
<dbReference type="SUPFAM" id="SSF56112">
    <property type="entry name" value="Protein kinase-like (PK-like)"/>
    <property type="match status" value="1"/>
</dbReference>
<feature type="domain" description="Alpha-type protein kinase" evidence="13">
    <location>
        <begin position="1857"/>
        <end position="2089"/>
    </location>
</feature>
<evidence type="ECO:0000256" key="1">
    <source>
        <dbReference type="ARBA" id="ARBA00008651"/>
    </source>
</evidence>
<dbReference type="InterPro" id="IPR007110">
    <property type="entry name" value="Ig-like_dom"/>
</dbReference>
<feature type="region of interest" description="Disordered" evidence="11">
    <location>
        <begin position="1706"/>
        <end position="1735"/>
    </location>
</feature>
<feature type="compositionally biased region" description="Polar residues" evidence="11">
    <location>
        <begin position="776"/>
        <end position="788"/>
    </location>
</feature>
<dbReference type="SMART" id="SM00409">
    <property type="entry name" value="IG"/>
    <property type="match status" value="2"/>
</dbReference>
<dbReference type="CDD" id="cd16974">
    <property type="entry name" value="Alpha_kinase_ALPK2"/>
    <property type="match status" value="1"/>
</dbReference>
<dbReference type="EC" id="2.7.11.1" evidence="2"/>
<evidence type="ECO:0000256" key="11">
    <source>
        <dbReference type="SAM" id="MobiDB-lite"/>
    </source>
</evidence>
<feature type="compositionally biased region" description="Basic residues" evidence="11">
    <location>
        <begin position="529"/>
        <end position="544"/>
    </location>
</feature>
<comment type="similarity">
    <text evidence="1">Belongs to the protein kinase superfamily. Alpha-type protein kinase family. ALPK subfamily.</text>
</comment>
<dbReference type="PANTHER" id="PTHR47091:SF2">
    <property type="entry name" value="ALPHA-PROTEIN KINASE 2"/>
    <property type="match status" value="1"/>
</dbReference>
<feature type="region of interest" description="Disordered" evidence="11">
    <location>
        <begin position="1084"/>
        <end position="1143"/>
    </location>
</feature>
<evidence type="ECO:0000313" key="15">
    <source>
        <dbReference type="RefSeq" id="XP_026639108.1"/>
    </source>
</evidence>
<dbReference type="InterPro" id="IPR013098">
    <property type="entry name" value="Ig_I-set"/>
</dbReference>
<dbReference type="Pfam" id="PF07679">
    <property type="entry name" value="I-set"/>
    <property type="match status" value="2"/>
</dbReference>
<dbReference type="InterPro" id="IPR036179">
    <property type="entry name" value="Ig-like_dom_sf"/>
</dbReference>
<evidence type="ECO:0000256" key="4">
    <source>
        <dbReference type="ARBA" id="ARBA00022679"/>
    </source>
</evidence>
<dbReference type="InterPro" id="IPR013783">
    <property type="entry name" value="Ig-like_fold"/>
</dbReference>
<feature type="region of interest" description="Disordered" evidence="11">
    <location>
        <begin position="1545"/>
        <end position="1565"/>
    </location>
</feature>
<comment type="catalytic activity">
    <reaction evidence="9">
        <text>L-seryl-[protein] + ATP = O-phospho-L-seryl-[protein] + ADP + H(+)</text>
        <dbReference type="Rhea" id="RHEA:17989"/>
        <dbReference type="Rhea" id="RHEA-COMP:9863"/>
        <dbReference type="Rhea" id="RHEA-COMP:11604"/>
        <dbReference type="ChEBI" id="CHEBI:15378"/>
        <dbReference type="ChEBI" id="CHEBI:29999"/>
        <dbReference type="ChEBI" id="CHEBI:30616"/>
        <dbReference type="ChEBI" id="CHEBI:83421"/>
        <dbReference type="ChEBI" id="CHEBI:456216"/>
        <dbReference type="EC" id="2.7.11.1"/>
    </reaction>
</comment>
<feature type="region of interest" description="Disordered" evidence="11">
    <location>
        <begin position="2092"/>
        <end position="2126"/>
    </location>
</feature>
<evidence type="ECO:0000256" key="3">
    <source>
        <dbReference type="ARBA" id="ARBA00022527"/>
    </source>
</evidence>
<dbReference type="Gene3D" id="3.20.200.10">
    <property type="entry name" value="MHCK/EF2 kinase"/>
    <property type="match status" value="1"/>
</dbReference>